<evidence type="ECO:0000313" key="2">
    <source>
        <dbReference type="EMBL" id="GAA3054494.1"/>
    </source>
</evidence>
<feature type="region of interest" description="Disordered" evidence="1">
    <location>
        <begin position="84"/>
        <end position="134"/>
    </location>
</feature>
<keyword evidence="3" id="KW-1185">Reference proteome</keyword>
<sequence length="181" mass="20386">MDIRPARSEPDVRARGEGWVRSDVERGFRLEHREYDRRRMDGFGYDIGAALIVSADAPDESELDTVLNARGFRPDLFVHPKRRSQVGEGPLRGAVSSPGRAAPRRLRAVGGLRRHGSRSRPAEGRDRLSSTRRPVLPDLRVHRIPRAGVLRRPLERKECRRLPVACWGCVSRGRGRARGSS</sequence>
<gene>
    <name evidence="2" type="ORF">GCM10010448_42270</name>
</gene>
<comment type="caution">
    <text evidence="2">The sequence shown here is derived from an EMBL/GenBank/DDBJ whole genome shotgun (WGS) entry which is preliminary data.</text>
</comment>
<evidence type="ECO:0000313" key="3">
    <source>
        <dbReference type="Proteomes" id="UP001501532"/>
    </source>
</evidence>
<evidence type="ECO:0000256" key="1">
    <source>
        <dbReference type="SAM" id="MobiDB-lite"/>
    </source>
</evidence>
<feature type="compositionally biased region" description="Basic and acidic residues" evidence="1">
    <location>
        <begin position="120"/>
        <end position="129"/>
    </location>
</feature>
<proteinExistence type="predicted"/>
<feature type="compositionally biased region" description="Basic residues" evidence="1">
    <location>
        <begin position="102"/>
        <end position="118"/>
    </location>
</feature>
<protein>
    <submittedName>
        <fullName evidence="2">Uncharacterized protein</fullName>
    </submittedName>
</protein>
<accession>A0ABP6LQ28</accession>
<organism evidence="2 3">
    <name type="scientific">Streptomyces glomeratus</name>
    <dbReference type="NCBI Taxonomy" id="284452"/>
    <lineage>
        <taxon>Bacteria</taxon>
        <taxon>Bacillati</taxon>
        <taxon>Actinomycetota</taxon>
        <taxon>Actinomycetes</taxon>
        <taxon>Kitasatosporales</taxon>
        <taxon>Streptomycetaceae</taxon>
        <taxon>Streptomyces</taxon>
    </lineage>
</organism>
<dbReference type="Proteomes" id="UP001501532">
    <property type="component" value="Unassembled WGS sequence"/>
</dbReference>
<reference evidence="3" key="1">
    <citation type="journal article" date="2019" name="Int. J. Syst. Evol. Microbiol.">
        <title>The Global Catalogue of Microorganisms (GCM) 10K type strain sequencing project: providing services to taxonomists for standard genome sequencing and annotation.</title>
        <authorList>
            <consortium name="The Broad Institute Genomics Platform"/>
            <consortium name="The Broad Institute Genome Sequencing Center for Infectious Disease"/>
            <person name="Wu L."/>
            <person name="Ma J."/>
        </authorList>
    </citation>
    <scope>NUCLEOTIDE SEQUENCE [LARGE SCALE GENOMIC DNA]</scope>
    <source>
        <strain evidence="3">JCM 9091</strain>
    </source>
</reference>
<name>A0ABP6LQ28_9ACTN</name>
<dbReference type="EMBL" id="BAAAUF010000039">
    <property type="protein sequence ID" value="GAA3054494.1"/>
    <property type="molecule type" value="Genomic_DNA"/>
</dbReference>